<accession>A0ABR1YMS7</accession>
<dbReference type="Proteomes" id="UP001492380">
    <property type="component" value="Unassembled WGS sequence"/>
</dbReference>
<reference evidence="2 3" key="1">
    <citation type="submission" date="2024-04" db="EMBL/GenBank/DDBJ databases">
        <title>Phyllosticta paracitricarpa is synonymous to the EU quarantine fungus P. citricarpa based on phylogenomic analyses.</title>
        <authorList>
            <consortium name="Lawrence Berkeley National Laboratory"/>
            <person name="Van Ingen-Buijs V.A."/>
            <person name="Van Westerhoven A.C."/>
            <person name="Haridas S."/>
            <person name="Skiadas P."/>
            <person name="Martin F."/>
            <person name="Groenewald J.Z."/>
            <person name="Crous P.W."/>
            <person name="Seidl M.F."/>
        </authorList>
    </citation>
    <scope>NUCLEOTIDE SEQUENCE [LARGE SCALE GENOMIC DNA]</scope>
    <source>
        <strain evidence="2 3">CBS 123374</strain>
    </source>
</reference>
<gene>
    <name evidence="2" type="ORF">HDK90DRAFT_466817</name>
</gene>
<dbReference type="EMBL" id="JBBWRZ010000006">
    <property type="protein sequence ID" value="KAK8233806.1"/>
    <property type="molecule type" value="Genomic_DNA"/>
</dbReference>
<feature type="compositionally biased region" description="Low complexity" evidence="1">
    <location>
        <begin position="256"/>
        <end position="266"/>
    </location>
</feature>
<protein>
    <submittedName>
        <fullName evidence="2">Uncharacterized protein</fullName>
    </submittedName>
</protein>
<feature type="region of interest" description="Disordered" evidence="1">
    <location>
        <begin position="89"/>
        <end position="294"/>
    </location>
</feature>
<feature type="compositionally biased region" description="Low complexity" evidence="1">
    <location>
        <begin position="177"/>
        <end position="199"/>
    </location>
</feature>
<evidence type="ECO:0000313" key="2">
    <source>
        <dbReference type="EMBL" id="KAK8233806.1"/>
    </source>
</evidence>
<sequence>MQESVDIMLNVRKANVVLADARSQGRQLRVHELPISAMTRPGTPVIAIKYSSLSDGTTKRFQLKFVSMDDFRIAHRILSVSGIQISESAGVPKPVSRASSSHTVPAFNSSIPPSSPPKVDFWNTPHEAKRPASSAVSAPRLAAVNERPSPRPFTAPTSDPVGPSFLPPRRELPFSRPPSSSAQSLPSPAVSSNASSALNQFPDDNNQNRRNIPHSSSADLPPLLPPRLAALAGQEQVSSSSASLGHGRPSLDTPTQLLHDLQSSDLHSLEQHHPSSSSEPHQTNMGQSWGGRSRTNQSSILGSGIFRDRADSQVATPAGNVVSSGNNPALAYAGDAALAAYASQSARDREHQLDSIFANCIHDDNFIVLCQDVASHWQRFYLGSI</sequence>
<evidence type="ECO:0000256" key="1">
    <source>
        <dbReference type="SAM" id="MobiDB-lite"/>
    </source>
</evidence>
<proteinExistence type="predicted"/>
<organism evidence="2 3">
    <name type="scientific">Phyllosticta capitalensis</name>
    <dbReference type="NCBI Taxonomy" id="121624"/>
    <lineage>
        <taxon>Eukaryota</taxon>
        <taxon>Fungi</taxon>
        <taxon>Dikarya</taxon>
        <taxon>Ascomycota</taxon>
        <taxon>Pezizomycotina</taxon>
        <taxon>Dothideomycetes</taxon>
        <taxon>Dothideomycetes incertae sedis</taxon>
        <taxon>Botryosphaeriales</taxon>
        <taxon>Phyllostictaceae</taxon>
        <taxon>Phyllosticta</taxon>
    </lineage>
</organism>
<evidence type="ECO:0000313" key="3">
    <source>
        <dbReference type="Proteomes" id="UP001492380"/>
    </source>
</evidence>
<feature type="compositionally biased region" description="Polar residues" evidence="1">
    <location>
        <begin position="97"/>
        <end position="112"/>
    </location>
</feature>
<comment type="caution">
    <text evidence="2">The sequence shown here is derived from an EMBL/GenBank/DDBJ whole genome shotgun (WGS) entry which is preliminary data.</text>
</comment>
<dbReference type="InterPro" id="IPR004354">
    <property type="entry name" value="Meiotic_Rec114"/>
</dbReference>
<dbReference type="Pfam" id="PF03525">
    <property type="entry name" value="Meiotic_rec114"/>
    <property type="match status" value="1"/>
</dbReference>
<keyword evidence="3" id="KW-1185">Reference proteome</keyword>
<feature type="compositionally biased region" description="Low complexity" evidence="1">
    <location>
        <begin position="218"/>
        <end position="232"/>
    </location>
</feature>
<feature type="compositionally biased region" description="Polar residues" evidence="1">
    <location>
        <begin position="202"/>
        <end position="217"/>
    </location>
</feature>
<name>A0ABR1YMS7_9PEZI</name>